<dbReference type="InterPro" id="IPR006037">
    <property type="entry name" value="RCK_C"/>
</dbReference>
<reference evidence="2 3" key="1">
    <citation type="submission" date="2020-07" db="EMBL/GenBank/DDBJ databases">
        <title>Vibrio marinisediminis sp. nov., isolated from marine sediment.</title>
        <authorList>
            <person name="Ji X."/>
        </authorList>
    </citation>
    <scope>NUCLEOTIDE SEQUENCE [LARGE SCALE GENOMIC DNA]</scope>
    <source>
        <strain evidence="2 3">404</strain>
    </source>
</reference>
<protein>
    <submittedName>
        <fullName evidence="2">TrkA C-terminal domain-containing protein</fullName>
    </submittedName>
</protein>
<comment type="caution">
    <text evidence="2">The sequence shown here is derived from an EMBL/GenBank/DDBJ whole genome shotgun (WGS) entry which is preliminary data.</text>
</comment>
<proteinExistence type="predicted"/>
<organism evidence="2 3">
    <name type="scientific">Vibrio marinisediminis</name>
    <dbReference type="NCBI Taxonomy" id="2758441"/>
    <lineage>
        <taxon>Bacteria</taxon>
        <taxon>Pseudomonadati</taxon>
        <taxon>Pseudomonadota</taxon>
        <taxon>Gammaproteobacteria</taxon>
        <taxon>Vibrionales</taxon>
        <taxon>Vibrionaceae</taxon>
        <taxon>Vibrio</taxon>
    </lineage>
</organism>
<keyword evidence="3" id="KW-1185">Reference proteome</keyword>
<gene>
    <name evidence="2" type="ORF">H2O73_21475</name>
</gene>
<dbReference type="PROSITE" id="PS51202">
    <property type="entry name" value="RCK_C"/>
    <property type="match status" value="1"/>
</dbReference>
<evidence type="ECO:0000313" key="3">
    <source>
        <dbReference type="Proteomes" id="UP000571701"/>
    </source>
</evidence>
<evidence type="ECO:0000259" key="1">
    <source>
        <dbReference type="PROSITE" id="PS51202"/>
    </source>
</evidence>
<dbReference type="InterPro" id="IPR036721">
    <property type="entry name" value="RCK_C_sf"/>
</dbReference>
<dbReference type="Gene3D" id="3.30.70.1450">
    <property type="entry name" value="Regulator of K+ conductance, C-terminal domain"/>
    <property type="match status" value="1"/>
</dbReference>
<dbReference type="AlphaFoldDB" id="A0A7W2FVC7"/>
<name>A0A7W2FVC7_9VIBR</name>
<feature type="domain" description="RCK C-terminal" evidence="1">
    <location>
        <begin position="1"/>
        <end position="73"/>
    </location>
</feature>
<accession>A0A7W2FVC7</accession>
<dbReference type="SUPFAM" id="SSF116726">
    <property type="entry name" value="TrkA C-terminal domain-like"/>
    <property type="match status" value="1"/>
</dbReference>
<sequence>FVEAVVPDTARIVGRSAEAIGLAWRRRTVLMGIARQGTRISRQVRKTEVAPGDILLLLVPSEAKDEVLDWLGVLPLAD</sequence>
<dbReference type="Proteomes" id="UP000571701">
    <property type="component" value="Unassembled WGS sequence"/>
</dbReference>
<dbReference type="GO" id="GO:0006813">
    <property type="term" value="P:potassium ion transport"/>
    <property type="evidence" value="ECO:0007669"/>
    <property type="project" value="InterPro"/>
</dbReference>
<feature type="non-terminal residue" evidence="2">
    <location>
        <position position="1"/>
    </location>
</feature>
<feature type="non-terminal residue" evidence="2">
    <location>
        <position position="78"/>
    </location>
</feature>
<dbReference type="Pfam" id="PF02080">
    <property type="entry name" value="TrkA_C"/>
    <property type="match status" value="1"/>
</dbReference>
<evidence type="ECO:0000313" key="2">
    <source>
        <dbReference type="EMBL" id="MBA5764922.1"/>
    </source>
</evidence>
<dbReference type="EMBL" id="JACFYF010000357">
    <property type="protein sequence ID" value="MBA5764922.1"/>
    <property type="molecule type" value="Genomic_DNA"/>
</dbReference>
<dbReference type="GO" id="GO:0008324">
    <property type="term" value="F:monoatomic cation transmembrane transporter activity"/>
    <property type="evidence" value="ECO:0007669"/>
    <property type="project" value="InterPro"/>
</dbReference>